<reference evidence="3" key="1">
    <citation type="submission" date="2020-07" db="EMBL/GenBank/DDBJ databases">
        <authorList>
            <person name="Camacho E."/>
        </authorList>
    </citation>
    <scope>NUCLEOTIDE SEQUENCE</scope>
    <source>
        <strain evidence="3">MPO218</strain>
    </source>
</reference>
<dbReference type="RefSeq" id="WP_208633615.1">
    <property type="nucleotide sequence ID" value="NZ_CP059319.1"/>
</dbReference>
<name>A0A975D5L9_9SPHN</name>
<feature type="domain" description="Acyl-CoA dehydrogenase C-terminal" evidence="2">
    <location>
        <begin position="234"/>
        <end position="364"/>
    </location>
</feature>
<dbReference type="InterPro" id="IPR036250">
    <property type="entry name" value="AcylCo_DH-like_C"/>
</dbReference>
<dbReference type="SUPFAM" id="SSF47203">
    <property type="entry name" value="Acyl-CoA dehydrogenase C-terminal domain-like"/>
    <property type="match status" value="1"/>
</dbReference>
<dbReference type="InterPro" id="IPR013107">
    <property type="entry name" value="Acyl-CoA_DH_C"/>
</dbReference>
<dbReference type="Pfam" id="PF08028">
    <property type="entry name" value="Acyl-CoA_dh_2"/>
    <property type="match status" value="1"/>
</dbReference>
<evidence type="ECO:0000313" key="4">
    <source>
        <dbReference type="Proteomes" id="UP000664914"/>
    </source>
</evidence>
<dbReference type="GO" id="GO:0050660">
    <property type="term" value="F:flavin adenine dinucleotide binding"/>
    <property type="evidence" value="ECO:0007669"/>
    <property type="project" value="InterPro"/>
</dbReference>
<reference evidence="3" key="2">
    <citation type="submission" date="2021-04" db="EMBL/GenBank/DDBJ databases">
        <title>Isolation and genomic analysis of the ibuprofen-degrading bacterium Sphingomonas strain MPO218.</title>
        <authorList>
            <person name="Aulestia M."/>
            <person name="Flores A."/>
            <person name="Mangas E.L."/>
            <person name="Perez-Pulido A.J."/>
            <person name="Santero E."/>
            <person name="Camacho E.M."/>
        </authorList>
    </citation>
    <scope>NUCLEOTIDE SEQUENCE</scope>
    <source>
        <strain evidence="3">MPO218</strain>
    </source>
</reference>
<sequence>MDAKEQVKPEPSDRTAALETLLSAARARRDEFSANQQISADVVEMMKAAGVYRAMVAKRFGGDEKSPAEFLRLIETISQADGSAGWVASFGFSAVYLSALPIETLEAMYANGPDVVFAGGIFPPQKAVPVDGGLEVSGRWSWGSGCTGAEVIGVGIKVEGGGSNGGLPLIAVTPAKNVRIVPNWDVIGMRGTGSHDMVLDKVVVPEAWTFVRGGKSSLDTPLYRYPSMPLAAQVLAVVGLGIARSALDQMIALAGGRTSITGQPTLADRPYVQTDIAKAEAALRSARAFFYEITEEAYATLVAGDELSVETRALLRLASTNAARVGADITLDIYRMAGTTGVFANHWIAHLMQDAQVIPQHAFLADTTWQNAGKVLLGLESPPGYP</sequence>
<evidence type="ECO:0000256" key="1">
    <source>
        <dbReference type="ARBA" id="ARBA00023002"/>
    </source>
</evidence>
<proteinExistence type="predicted"/>
<evidence type="ECO:0000259" key="2">
    <source>
        <dbReference type="Pfam" id="PF08028"/>
    </source>
</evidence>
<dbReference type="PIRSF" id="PIRSF016578">
    <property type="entry name" value="HsaA"/>
    <property type="match status" value="1"/>
</dbReference>
<dbReference type="InterPro" id="IPR046373">
    <property type="entry name" value="Acyl-CoA_Oxase/DH_mid-dom_sf"/>
</dbReference>
<gene>
    <name evidence="3" type="ORF">HRJ34_06260</name>
</gene>
<dbReference type="Gene3D" id="1.10.540.10">
    <property type="entry name" value="Acyl-CoA dehydrogenase/oxidase, N-terminal domain"/>
    <property type="match status" value="1"/>
</dbReference>
<dbReference type="PANTHER" id="PTHR43884:SF12">
    <property type="entry name" value="ISOVALERYL-COA DEHYDROGENASE, MITOCHONDRIAL-RELATED"/>
    <property type="match status" value="1"/>
</dbReference>
<keyword evidence="3" id="KW-0503">Monooxygenase</keyword>
<dbReference type="GO" id="GO:0006552">
    <property type="term" value="P:L-leucine catabolic process"/>
    <property type="evidence" value="ECO:0007669"/>
    <property type="project" value="TreeGrafter"/>
</dbReference>
<dbReference type="SUPFAM" id="SSF56645">
    <property type="entry name" value="Acyl-CoA dehydrogenase NM domain-like"/>
    <property type="match status" value="1"/>
</dbReference>
<dbReference type="InterPro" id="IPR009100">
    <property type="entry name" value="AcylCoA_DH/oxidase_NM_dom_sf"/>
</dbReference>
<dbReference type="GO" id="GO:0004497">
    <property type="term" value="F:monooxygenase activity"/>
    <property type="evidence" value="ECO:0007669"/>
    <property type="project" value="UniProtKB-KW"/>
</dbReference>
<dbReference type="Gene3D" id="2.40.110.10">
    <property type="entry name" value="Butyryl-CoA Dehydrogenase, subunit A, domain 2"/>
    <property type="match status" value="1"/>
</dbReference>
<dbReference type="Gene3D" id="1.20.140.10">
    <property type="entry name" value="Butyryl-CoA Dehydrogenase, subunit A, domain 3"/>
    <property type="match status" value="1"/>
</dbReference>
<protein>
    <submittedName>
        <fullName evidence="3">Flavin-dependent monooxygenase</fullName>
    </submittedName>
</protein>
<dbReference type="PANTHER" id="PTHR43884">
    <property type="entry name" value="ACYL-COA DEHYDROGENASE"/>
    <property type="match status" value="1"/>
</dbReference>
<dbReference type="EMBL" id="CP059319">
    <property type="protein sequence ID" value="QTH23108.1"/>
    <property type="molecule type" value="Genomic_DNA"/>
</dbReference>
<dbReference type="GO" id="GO:0008470">
    <property type="term" value="F:3-methylbutanoyl-CoA dehydrogenase activity"/>
    <property type="evidence" value="ECO:0007669"/>
    <property type="project" value="TreeGrafter"/>
</dbReference>
<evidence type="ECO:0000313" key="3">
    <source>
        <dbReference type="EMBL" id="QTH23108.1"/>
    </source>
</evidence>
<accession>A0A975D5L9</accession>
<dbReference type="Proteomes" id="UP000664914">
    <property type="component" value="Chromosome"/>
</dbReference>
<keyword evidence="1" id="KW-0560">Oxidoreductase</keyword>
<dbReference type="AlphaFoldDB" id="A0A975D5L9"/>
<dbReference type="InterPro" id="IPR037069">
    <property type="entry name" value="AcylCoA_DH/ox_N_sf"/>
</dbReference>
<organism evidence="3 4">
    <name type="scientific">Rhizorhabdus wittichii</name>
    <dbReference type="NCBI Taxonomy" id="160791"/>
    <lineage>
        <taxon>Bacteria</taxon>
        <taxon>Pseudomonadati</taxon>
        <taxon>Pseudomonadota</taxon>
        <taxon>Alphaproteobacteria</taxon>
        <taxon>Sphingomonadales</taxon>
        <taxon>Sphingomonadaceae</taxon>
        <taxon>Rhizorhabdus</taxon>
    </lineage>
</organism>